<proteinExistence type="predicted"/>
<name>A0A956NJK9_UNCEI</name>
<feature type="transmembrane region" description="Helical" evidence="1">
    <location>
        <begin position="134"/>
        <end position="155"/>
    </location>
</feature>
<dbReference type="AlphaFoldDB" id="A0A956NJK9"/>
<evidence type="ECO:0000313" key="2">
    <source>
        <dbReference type="EMBL" id="MCA9759852.1"/>
    </source>
</evidence>
<evidence type="ECO:0000256" key="1">
    <source>
        <dbReference type="SAM" id="Phobius"/>
    </source>
</evidence>
<sequence length="159" mass="17564">AWSGRGTTSELPMLSSERRIPEPLGRLSTGLVACVAITGALLAAPLLLGAMERYQSFLPPCLFHELTGLYCTGCGSTRAVAALLHGDLAMAWRQNPLLLLTLPWVAYGVLDWSLARIAPSRRLWAWNVPGRLYWWFAALVILFMIARNLPFVRFLGPLS</sequence>
<dbReference type="InterPro" id="IPR021215">
    <property type="entry name" value="DUF2752"/>
</dbReference>
<reference evidence="2" key="1">
    <citation type="submission" date="2020-04" db="EMBL/GenBank/DDBJ databases">
        <authorList>
            <person name="Zhang T."/>
        </authorList>
    </citation>
    <scope>NUCLEOTIDE SEQUENCE</scope>
    <source>
        <strain evidence="2">HKST-UBA02</strain>
    </source>
</reference>
<keyword evidence="1" id="KW-1133">Transmembrane helix</keyword>
<reference evidence="2" key="2">
    <citation type="journal article" date="2021" name="Microbiome">
        <title>Successional dynamics and alternative stable states in a saline activated sludge microbial community over 9 years.</title>
        <authorList>
            <person name="Wang Y."/>
            <person name="Ye J."/>
            <person name="Ju F."/>
            <person name="Liu L."/>
            <person name="Boyd J.A."/>
            <person name="Deng Y."/>
            <person name="Parks D.H."/>
            <person name="Jiang X."/>
            <person name="Yin X."/>
            <person name="Woodcroft B.J."/>
            <person name="Tyson G.W."/>
            <person name="Hugenholtz P."/>
            <person name="Polz M.F."/>
            <person name="Zhang T."/>
        </authorList>
    </citation>
    <scope>NUCLEOTIDE SEQUENCE</scope>
    <source>
        <strain evidence="2">HKST-UBA02</strain>
    </source>
</reference>
<gene>
    <name evidence="2" type="ORF">KDA27_28905</name>
</gene>
<feature type="transmembrane region" description="Helical" evidence="1">
    <location>
        <begin position="27"/>
        <end position="48"/>
    </location>
</feature>
<feature type="non-terminal residue" evidence="2">
    <location>
        <position position="1"/>
    </location>
</feature>
<organism evidence="2 3">
    <name type="scientific">Eiseniibacteriota bacterium</name>
    <dbReference type="NCBI Taxonomy" id="2212470"/>
    <lineage>
        <taxon>Bacteria</taxon>
        <taxon>Candidatus Eiseniibacteriota</taxon>
    </lineage>
</organism>
<protein>
    <submittedName>
        <fullName evidence="2">DUF2752 domain-containing protein</fullName>
    </submittedName>
</protein>
<accession>A0A956NJK9</accession>
<dbReference type="Pfam" id="PF10825">
    <property type="entry name" value="DUF2752"/>
    <property type="match status" value="1"/>
</dbReference>
<keyword evidence="1" id="KW-0472">Membrane</keyword>
<evidence type="ECO:0000313" key="3">
    <source>
        <dbReference type="Proteomes" id="UP000739538"/>
    </source>
</evidence>
<keyword evidence="1" id="KW-0812">Transmembrane</keyword>
<comment type="caution">
    <text evidence="2">The sequence shown here is derived from an EMBL/GenBank/DDBJ whole genome shotgun (WGS) entry which is preliminary data.</text>
</comment>
<feature type="transmembrane region" description="Helical" evidence="1">
    <location>
        <begin position="97"/>
        <end position="114"/>
    </location>
</feature>
<dbReference type="EMBL" id="JAGQHS010000552">
    <property type="protein sequence ID" value="MCA9759852.1"/>
    <property type="molecule type" value="Genomic_DNA"/>
</dbReference>
<dbReference type="Proteomes" id="UP000739538">
    <property type="component" value="Unassembled WGS sequence"/>
</dbReference>